<sequence length="225" mass="25232">MYDMYNTLFERYKNSLETISGLGSQLKDVQKQMAVQDRKYQEFDHWKGLAEARGIEIKKLSSKRMSFQKQIAEQSSKLSAYENLLQKDDTDHELLKAVFHLLSNFQSEHHESAQQQRTQTSEAMDAVIELSNTVTKLSTAVETQSMVAQDARTTALGAIAHLDAGVVSVLTETQQAREHVIDLTDQVKASSKTHIPEAGKVKKRVVKMLGMEYESTKSTHGGADV</sequence>
<protein>
    <submittedName>
        <fullName evidence="1">Uncharacterized protein</fullName>
    </submittedName>
</protein>
<keyword evidence="2" id="KW-1185">Reference proteome</keyword>
<organism evidence="1 2">
    <name type="scientific">Boeremia exigua</name>
    <dbReference type="NCBI Taxonomy" id="749465"/>
    <lineage>
        <taxon>Eukaryota</taxon>
        <taxon>Fungi</taxon>
        <taxon>Dikarya</taxon>
        <taxon>Ascomycota</taxon>
        <taxon>Pezizomycotina</taxon>
        <taxon>Dothideomycetes</taxon>
        <taxon>Pleosporomycetidae</taxon>
        <taxon>Pleosporales</taxon>
        <taxon>Pleosporineae</taxon>
        <taxon>Didymellaceae</taxon>
        <taxon>Boeremia</taxon>
    </lineage>
</organism>
<name>A0ACC2INM6_9PLEO</name>
<proteinExistence type="predicted"/>
<accession>A0ACC2INM6</accession>
<evidence type="ECO:0000313" key="2">
    <source>
        <dbReference type="Proteomes" id="UP001153331"/>
    </source>
</evidence>
<reference evidence="1" key="1">
    <citation type="submission" date="2022-11" db="EMBL/GenBank/DDBJ databases">
        <title>Genome Sequence of Boeremia exigua.</title>
        <authorList>
            <person name="Buettner E."/>
        </authorList>
    </citation>
    <scope>NUCLEOTIDE SEQUENCE</scope>
    <source>
        <strain evidence="1">CU02</strain>
    </source>
</reference>
<dbReference type="Proteomes" id="UP001153331">
    <property type="component" value="Unassembled WGS sequence"/>
</dbReference>
<comment type="caution">
    <text evidence="1">The sequence shown here is derived from an EMBL/GenBank/DDBJ whole genome shotgun (WGS) entry which is preliminary data.</text>
</comment>
<dbReference type="EMBL" id="JAPHNI010000085">
    <property type="protein sequence ID" value="KAJ8116649.1"/>
    <property type="molecule type" value="Genomic_DNA"/>
</dbReference>
<evidence type="ECO:0000313" key="1">
    <source>
        <dbReference type="EMBL" id="KAJ8116649.1"/>
    </source>
</evidence>
<gene>
    <name evidence="1" type="ORF">OPT61_g1974</name>
</gene>